<protein>
    <submittedName>
        <fullName evidence="2">Putative secreted protein</fullName>
    </submittedName>
</protein>
<keyword evidence="1" id="KW-0472">Membrane</keyword>
<keyword evidence="1" id="KW-0812">Transmembrane</keyword>
<accession>A0A2M4D9T7</accession>
<evidence type="ECO:0000256" key="1">
    <source>
        <dbReference type="SAM" id="Phobius"/>
    </source>
</evidence>
<feature type="transmembrane region" description="Helical" evidence="1">
    <location>
        <begin position="12"/>
        <end position="36"/>
    </location>
</feature>
<proteinExistence type="predicted"/>
<evidence type="ECO:0000313" key="2">
    <source>
        <dbReference type="EMBL" id="MBW74335.1"/>
    </source>
</evidence>
<keyword evidence="1" id="KW-1133">Transmembrane helix</keyword>
<organism evidence="2">
    <name type="scientific">Anopheles darlingi</name>
    <name type="common">Mosquito</name>
    <dbReference type="NCBI Taxonomy" id="43151"/>
    <lineage>
        <taxon>Eukaryota</taxon>
        <taxon>Metazoa</taxon>
        <taxon>Ecdysozoa</taxon>
        <taxon>Arthropoda</taxon>
        <taxon>Hexapoda</taxon>
        <taxon>Insecta</taxon>
        <taxon>Pterygota</taxon>
        <taxon>Neoptera</taxon>
        <taxon>Endopterygota</taxon>
        <taxon>Diptera</taxon>
        <taxon>Nematocera</taxon>
        <taxon>Culicoidea</taxon>
        <taxon>Culicidae</taxon>
        <taxon>Anophelinae</taxon>
        <taxon>Anopheles</taxon>
    </lineage>
</organism>
<sequence length="77" mass="8952">MSRKIPRKERVWRVASFLIIFNVLNAEAMVVAVVVVPVKRLSSSLRHSYLILSSLVNRSYHGRWWVVDSYILWHGGT</sequence>
<dbReference type="AlphaFoldDB" id="A0A2M4D9T7"/>
<reference evidence="2" key="1">
    <citation type="submission" date="2018-01" db="EMBL/GenBank/DDBJ databases">
        <title>An insight into the sialome of Amazonian anophelines.</title>
        <authorList>
            <person name="Ribeiro J.M."/>
            <person name="Scarpassa V."/>
            <person name="Calvo E."/>
        </authorList>
    </citation>
    <scope>NUCLEOTIDE SEQUENCE</scope>
</reference>
<dbReference type="EMBL" id="GGFL01010157">
    <property type="protein sequence ID" value="MBW74335.1"/>
    <property type="molecule type" value="Transcribed_RNA"/>
</dbReference>
<name>A0A2M4D9T7_ANODA</name>